<dbReference type="PROSITE" id="PS51257">
    <property type="entry name" value="PROKAR_LIPOPROTEIN"/>
    <property type="match status" value="1"/>
</dbReference>
<reference evidence="2 3" key="1">
    <citation type="submission" date="2016-03" db="EMBL/GenBank/DDBJ databases">
        <authorList>
            <consortium name="Pathogen Informatics"/>
        </authorList>
    </citation>
    <scope>NUCLEOTIDE SEQUENCE [LARGE SCALE GENOMIC DNA]</scope>
    <source>
        <strain evidence="3">e1252</strain>
    </source>
</reference>
<keyword evidence="2" id="KW-0449">Lipoprotein</keyword>
<feature type="signal peptide" evidence="1">
    <location>
        <begin position="1"/>
        <end position="24"/>
    </location>
</feature>
<evidence type="ECO:0000313" key="3">
    <source>
        <dbReference type="Proteomes" id="UP000076008"/>
    </source>
</evidence>
<dbReference type="RefSeq" id="WP_063143813.1">
    <property type="nucleotide sequence ID" value="NZ_FJXR01000008.1"/>
</dbReference>
<keyword evidence="1" id="KW-0732">Signal</keyword>
<sequence>MKKTRLAVVMAGTAALLSACTSPAQRMAECERQGISKDTCYLAEQNRQNAYNESAQNAAWANARDAAADTGIWAKKDAKQHAQAAKATHAFKWEKMTIAIRGEILDVDGVLGALDENEPQAKVYSQGLYTFIYYPAKGKLAVSKEGQFQGYARKIK</sequence>
<dbReference type="Proteomes" id="UP000076008">
    <property type="component" value="Unassembled WGS sequence"/>
</dbReference>
<evidence type="ECO:0000256" key="1">
    <source>
        <dbReference type="SAM" id="SignalP"/>
    </source>
</evidence>
<feature type="chain" id="PRO_5009814151" evidence="1">
    <location>
        <begin position="25"/>
        <end position="156"/>
    </location>
</feature>
<protein>
    <submittedName>
        <fullName evidence="2">Putative lipoprotein</fullName>
    </submittedName>
</protein>
<organism evidence="2 3">
    <name type="scientific">Enterobacter cloacae</name>
    <dbReference type="NCBI Taxonomy" id="550"/>
    <lineage>
        <taxon>Bacteria</taxon>
        <taxon>Pseudomonadati</taxon>
        <taxon>Pseudomonadota</taxon>
        <taxon>Gammaproteobacteria</taxon>
        <taxon>Enterobacterales</taxon>
        <taxon>Enterobacteriaceae</taxon>
        <taxon>Enterobacter</taxon>
        <taxon>Enterobacter cloacae complex</taxon>
    </lineage>
</organism>
<evidence type="ECO:0000313" key="2">
    <source>
        <dbReference type="EMBL" id="CZV08425.1"/>
    </source>
</evidence>
<dbReference type="AlphaFoldDB" id="A0A144HLU7"/>
<dbReference type="EMBL" id="FJXR01000008">
    <property type="protein sequence ID" value="CZV08425.1"/>
    <property type="molecule type" value="Genomic_DNA"/>
</dbReference>
<accession>A0A144HLU7</accession>
<proteinExistence type="predicted"/>
<name>A0A144HLU7_ENTCL</name>
<gene>
    <name evidence="2" type="ORF">SAMEA2273318_01750</name>
</gene>